<reference evidence="1 2" key="1">
    <citation type="submission" date="2015-01" db="EMBL/GenBank/DDBJ databases">
        <title>Genome of allotetraploid Gossypium barbadense reveals genomic plasticity and fiber elongation in cotton evolution.</title>
        <authorList>
            <person name="Chen X."/>
            <person name="Liu X."/>
            <person name="Zhao B."/>
            <person name="Zheng H."/>
            <person name="Hu Y."/>
            <person name="Lu G."/>
            <person name="Yang C."/>
            <person name="Chen J."/>
            <person name="Shan C."/>
            <person name="Zhang L."/>
            <person name="Zhou Y."/>
            <person name="Wang L."/>
            <person name="Guo W."/>
            <person name="Bai Y."/>
            <person name="Ruan J."/>
            <person name="Shangguan X."/>
            <person name="Mao Y."/>
            <person name="Jiang J."/>
            <person name="Zhu Y."/>
            <person name="Lei J."/>
            <person name="Kang H."/>
            <person name="Chen S."/>
            <person name="He X."/>
            <person name="Wang R."/>
            <person name="Wang Y."/>
            <person name="Chen J."/>
            <person name="Wang L."/>
            <person name="Yu S."/>
            <person name="Wang B."/>
            <person name="Wei J."/>
            <person name="Song S."/>
            <person name="Lu X."/>
            <person name="Gao Z."/>
            <person name="Gu W."/>
            <person name="Deng X."/>
            <person name="Ma D."/>
            <person name="Wang S."/>
            <person name="Liang W."/>
            <person name="Fang L."/>
            <person name="Cai C."/>
            <person name="Zhu X."/>
            <person name="Zhou B."/>
            <person name="Zhang Y."/>
            <person name="Chen Z."/>
            <person name="Xu S."/>
            <person name="Zhu R."/>
            <person name="Wang S."/>
            <person name="Zhang T."/>
            <person name="Zhao G."/>
        </authorList>
    </citation>
    <scope>NUCLEOTIDE SEQUENCE [LARGE SCALE GENOMIC DNA]</scope>
    <source>
        <strain evidence="2">cv. Xinhai21</strain>
        <tissue evidence="1">Leaf</tissue>
    </source>
</reference>
<sequence>MMKGVNVHNGTIWDYANSKGTTIHEKAVRDNTNLRKGATIHNEVIQDYTNLRTATIQGEDVSDYANSRDDIIHDRVI</sequence>
<dbReference type="EMBL" id="KZ663552">
    <property type="protein sequence ID" value="PPS11789.1"/>
    <property type="molecule type" value="Genomic_DNA"/>
</dbReference>
<organism evidence="1 2">
    <name type="scientific">Gossypium barbadense</name>
    <name type="common">Sea Island cotton</name>
    <name type="synonym">Hibiscus barbadensis</name>
    <dbReference type="NCBI Taxonomy" id="3634"/>
    <lineage>
        <taxon>Eukaryota</taxon>
        <taxon>Viridiplantae</taxon>
        <taxon>Streptophyta</taxon>
        <taxon>Embryophyta</taxon>
        <taxon>Tracheophyta</taxon>
        <taxon>Spermatophyta</taxon>
        <taxon>Magnoliopsida</taxon>
        <taxon>eudicotyledons</taxon>
        <taxon>Gunneridae</taxon>
        <taxon>Pentapetalae</taxon>
        <taxon>rosids</taxon>
        <taxon>malvids</taxon>
        <taxon>Malvales</taxon>
        <taxon>Malvaceae</taxon>
        <taxon>Malvoideae</taxon>
        <taxon>Gossypium</taxon>
    </lineage>
</organism>
<gene>
    <name evidence="1" type="ORF">GOBAR_AA08850</name>
</gene>
<accession>A0A2P5Y887</accession>
<dbReference type="AlphaFoldDB" id="A0A2P5Y887"/>
<dbReference type="Proteomes" id="UP000239757">
    <property type="component" value="Unassembled WGS sequence"/>
</dbReference>
<evidence type="ECO:0000313" key="1">
    <source>
        <dbReference type="EMBL" id="PPS11789.1"/>
    </source>
</evidence>
<protein>
    <submittedName>
        <fullName evidence="1">Uncharacterized protein</fullName>
    </submittedName>
</protein>
<name>A0A2P5Y887_GOSBA</name>
<proteinExistence type="predicted"/>
<evidence type="ECO:0000313" key="2">
    <source>
        <dbReference type="Proteomes" id="UP000239757"/>
    </source>
</evidence>